<dbReference type="Proteomes" id="UP000824091">
    <property type="component" value="Unassembled WGS sequence"/>
</dbReference>
<keyword evidence="1" id="KW-0472">Membrane</keyword>
<reference evidence="2" key="1">
    <citation type="submission" date="2020-10" db="EMBL/GenBank/DDBJ databases">
        <authorList>
            <person name="Gilroy R."/>
        </authorList>
    </citation>
    <scope>NUCLEOTIDE SEQUENCE</scope>
    <source>
        <strain evidence="2">11300</strain>
    </source>
</reference>
<keyword evidence="1" id="KW-1133">Transmembrane helix</keyword>
<accession>A0A9D1I5L9</accession>
<evidence type="ECO:0000256" key="1">
    <source>
        <dbReference type="SAM" id="Phobius"/>
    </source>
</evidence>
<organism evidence="2 3">
    <name type="scientific">Candidatus Fimisoma avicola</name>
    <dbReference type="NCBI Taxonomy" id="2840826"/>
    <lineage>
        <taxon>Bacteria</taxon>
        <taxon>Bacillati</taxon>
        <taxon>Bacillota</taxon>
        <taxon>Clostridia</taxon>
        <taxon>Eubacteriales</taxon>
        <taxon>Candidatus Fimisoma</taxon>
    </lineage>
</organism>
<reference evidence="2" key="2">
    <citation type="journal article" date="2021" name="PeerJ">
        <title>Extensive microbial diversity within the chicken gut microbiome revealed by metagenomics and culture.</title>
        <authorList>
            <person name="Gilroy R."/>
            <person name="Ravi A."/>
            <person name="Getino M."/>
            <person name="Pursley I."/>
            <person name="Horton D.L."/>
            <person name="Alikhan N.F."/>
            <person name="Baker D."/>
            <person name="Gharbi K."/>
            <person name="Hall N."/>
            <person name="Watson M."/>
            <person name="Adriaenssens E.M."/>
            <person name="Foster-Nyarko E."/>
            <person name="Jarju S."/>
            <person name="Secka A."/>
            <person name="Antonio M."/>
            <person name="Oren A."/>
            <person name="Chaudhuri R.R."/>
            <person name="La Ragione R."/>
            <person name="Hildebrand F."/>
            <person name="Pallen M.J."/>
        </authorList>
    </citation>
    <scope>NUCLEOTIDE SEQUENCE</scope>
    <source>
        <strain evidence="2">11300</strain>
    </source>
</reference>
<protein>
    <submittedName>
        <fullName evidence="2">Uncharacterized protein</fullName>
    </submittedName>
</protein>
<dbReference type="AlphaFoldDB" id="A0A9D1I5L9"/>
<name>A0A9D1I5L9_9FIRM</name>
<keyword evidence="1" id="KW-0812">Transmembrane</keyword>
<sequence length="62" mass="7086">MGDDYKRMDCCQQECREKCFKDCYCNDNDNGGSLIWLIILIVIIYCLFCNDGKGNGLFGGLF</sequence>
<comment type="caution">
    <text evidence="2">The sequence shown here is derived from an EMBL/GenBank/DDBJ whole genome shotgun (WGS) entry which is preliminary data.</text>
</comment>
<dbReference type="EMBL" id="DVMO01000062">
    <property type="protein sequence ID" value="HIU27588.1"/>
    <property type="molecule type" value="Genomic_DNA"/>
</dbReference>
<evidence type="ECO:0000313" key="2">
    <source>
        <dbReference type="EMBL" id="HIU27588.1"/>
    </source>
</evidence>
<feature type="transmembrane region" description="Helical" evidence="1">
    <location>
        <begin position="31"/>
        <end position="48"/>
    </location>
</feature>
<gene>
    <name evidence="2" type="ORF">IAD16_04360</name>
</gene>
<proteinExistence type="predicted"/>
<evidence type="ECO:0000313" key="3">
    <source>
        <dbReference type="Proteomes" id="UP000824091"/>
    </source>
</evidence>